<proteinExistence type="predicted"/>
<dbReference type="Pfam" id="PF24033">
    <property type="entry name" value="DUF7342"/>
    <property type="match status" value="1"/>
</dbReference>
<dbReference type="InterPro" id="IPR055766">
    <property type="entry name" value="DUF7342"/>
</dbReference>
<dbReference type="AlphaFoldDB" id="A5YS95"/>
<protein>
    <submittedName>
        <fullName evidence="1">Uncharacterized protein</fullName>
    </submittedName>
</protein>
<dbReference type="EMBL" id="EF583986">
    <property type="protein sequence ID" value="ABQ75852.1"/>
    <property type="molecule type" value="Genomic_DNA"/>
</dbReference>
<name>A5YS95_9EURY</name>
<accession>A5YS95</accession>
<organism evidence="1">
    <name type="scientific">uncultured haloarchaeon</name>
    <dbReference type="NCBI Taxonomy" id="160804"/>
    <lineage>
        <taxon>Archaea</taxon>
        <taxon>Methanobacteriati</taxon>
        <taxon>Methanobacteriota</taxon>
        <taxon>Stenosarchaea group</taxon>
        <taxon>Halobacteria</taxon>
        <taxon>Halobacteriales</taxon>
        <taxon>Halobacteriaceae</taxon>
        <taxon>environmental samples</taxon>
    </lineage>
</organism>
<reference evidence="1" key="1">
    <citation type="journal article" date="2007" name="ISME J.">
        <title>Genomic plasticity in prokaryotes: the case of the square haloarchaeon.</title>
        <authorList>
            <person name="Cuadros-Orellana S."/>
            <person name="Martin-Cuadrado A.B."/>
            <person name="Legault B."/>
            <person name="D'Auria G."/>
            <person name="Zhaxybayeva O."/>
            <person name="Papke R.T."/>
            <person name="Rodriguez-Valera F."/>
        </authorList>
    </citation>
    <scope>NUCLEOTIDE SEQUENCE</scope>
</reference>
<evidence type="ECO:0000313" key="1">
    <source>
        <dbReference type="EMBL" id="ABQ75852.1"/>
    </source>
</evidence>
<sequence length="251" mass="29108">MSGLWDASPVGRSSAKSEYRSYIGWFVASIGIAFQRPDAFARILLLIMREGTNIYEIRVRTLSQEVPTMTESPRDGVQSWTESMSARDRIRAVAESLREPRSVNWISEQADAAWSTTNEEVQELVDQGQLRRVEAGETTRYQPDYTRLLFEEIRTLIEKNTREELRSELAAITEEIEEWQATYDVETWEELEQSLADGDLTSAELRDRRDVIAFWRENEEDRRLIKHALELYSDVEAAREQMTDMADRATS</sequence>